<comment type="caution">
    <text evidence="2">The sequence shown here is derived from an EMBL/GenBank/DDBJ whole genome shotgun (WGS) entry which is preliminary data.</text>
</comment>
<dbReference type="EMBL" id="BGPR01000069">
    <property type="protein sequence ID" value="GBL90097.1"/>
    <property type="molecule type" value="Genomic_DNA"/>
</dbReference>
<reference evidence="2 3" key="1">
    <citation type="journal article" date="2019" name="Sci. Rep.">
        <title>Orb-weaving spider Araneus ventricosus genome elucidates the spidroin gene catalogue.</title>
        <authorList>
            <person name="Kono N."/>
            <person name="Nakamura H."/>
            <person name="Ohtoshi R."/>
            <person name="Moran D.A.P."/>
            <person name="Shinohara A."/>
            <person name="Yoshida Y."/>
            <person name="Fujiwara M."/>
            <person name="Mori M."/>
            <person name="Tomita M."/>
            <person name="Arakawa K."/>
        </authorList>
    </citation>
    <scope>NUCLEOTIDE SEQUENCE [LARGE SCALE GENOMIC DNA]</scope>
</reference>
<keyword evidence="3" id="KW-1185">Reference proteome</keyword>
<feature type="region of interest" description="Disordered" evidence="1">
    <location>
        <begin position="1"/>
        <end position="22"/>
    </location>
</feature>
<accession>A0A4Y2BEB8</accession>
<dbReference type="Proteomes" id="UP000499080">
    <property type="component" value="Unassembled WGS sequence"/>
</dbReference>
<gene>
    <name evidence="2" type="ORF">AVEN_135455_1</name>
</gene>
<evidence type="ECO:0000313" key="2">
    <source>
        <dbReference type="EMBL" id="GBL90097.1"/>
    </source>
</evidence>
<dbReference type="AlphaFoldDB" id="A0A4Y2BEB8"/>
<proteinExistence type="predicted"/>
<protein>
    <submittedName>
        <fullName evidence="2">Uncharacterized protein</fullName>
    </submittedName>
</protein>
<dbReference type="OrthoDB" id="5979509at2759"/>
<evidence type="ECO:0000256" key="1">
    <source>
        <dbReference type="SAM" id="MobiDB-lite"/>
    </source>
</evidence>
<organism evidence="2 3">
    <name type="scientific">Araneus ventricosus</name>
    <name type="common">Orbweaver spider</name>
    <name type="synonym">Epeira ventricosa</name>
    <dbReference type="NCBI Taxonomy" id="182803"/>
    <lineage>
        <taxon>Eukaryota</taxon>
        <taxon>Metazoa</taxon>
        <taxon>Ecdysozoa</taxon>
        <taxon>Arthropoda</taxon>
        <taxon>Chelicerata</taxon>
        <taxon>Arachnida</taxon>
        <taxon>Araneae</taxon>
        <taxon>Araneomorphae</taxon>
        <taxon>Entelegynae</taxon>
        <taxon>Araneoidea</taxon>
        <taxon>Araneidae</taxon>
        <taxon>Araneus</taxon>
    </lineage>
</organism>
<name>A0A4Y2BEB8_ARAVE</name>
<evidence type="ECO:0000313" key="3">
    <source>
        <dbReference type="Proteomes" id="UP000499080"/>
    </source>
</evidence>
<sequence>MSDLLGSILSSMEKPPSVNSERNKLLQKQKKILEKQQAAQKAKLTSFREKIGALRLRLYNSATTSFVFFNGYQGF</sequence>